<proteinExistence type="predicted"/>
<organism evidence="2">
    <name type="scientific">Ralstonia solanacearum CFBP2957</name>
    <dbReference type="NCBI Taxonomy" id="859656"/>
    <lineage>
        <taxon>Bacteria</taxon>
        <taxon>Pseudomonadati</taxon>
        <taxon>Pseudomonadota</taxon>
        <taxon>Betaproteobacteria</taxon>
        <taxon>Burkholderiales</taxon>
        <taxon>Burkholderiaceae</taxon>
        <taxon>Ralstonia</taxon>
        <taxon>Ralstonia solanacearum species complex</taxon>
    </lineage>
</organism>
<keyword evidence="2" id="KW-0614">Plasmid</keyword>
<evidence type="ECO:0000256" key="1">
    <source>
        <dbReference type="SAM" id="MobiDB-lite"/>
    </source>
</evidence>
<dbReference type="AlphaFoldDB" id="D8P373"/>
<name>D8P373_RALSL</name>
<evidence type="ECO:0000313" key="2">
    <source>
        <dbReference type="EMBL" id="CBJ53359.1"/>
    </source>
</evidence>
<accession>D8P373</accession>
<sequence length="75" mass="7826">MGYCANGQTDWPYKTRVGRRSTGSAGYDDERGRAGSNGESAVTKANKLRTSCSASLCASSAACRTLGANRSEGSR</sequence>
<gene>
    <name evidence="2" type="ORF">RCFBP_mp10572</name>
</gene>
<reference evidence="2" key="1">
    <citation type="journal article" date="2010" name="BMC Genomics">
        <title>Genomes of three tomato pathogens within the Ralstonia solanacearum species complex reveal significant evolutionary divergence.</title>
        <authorList>
            <person name="Remenant B."/>
            <person name="Coupat-Goutaland B."/>
            <person name="Guidot A."/>
            <person name="Cellier G."/>
            <person name="Wicker E."/>
            <person name="Allen C."/>
            <person name="Fegan M."/>
            <person name="Pruvost O."/>
            <person name="Elbaz M."/>
            <person name="Calteau A."/>
            <person name="Salvignol G."/>
            <person name="Mornico D."/>
            <person name="Mangenot S."/>
            <person name="Barbe V."/>
            <person name="Medigue C."/>
            <person name="Prior P."/>
        </authorList>
    </citation>
    <scope>NUCLEOTIDE SEQUENCE [LARGE SCALE GENOMIC DNA]</scope>
    <source>
        <strain evidence="2">CFBP2957</strain>
        <plasmid evidence="2">RCFBPv3_mp</plasmid>
    </source>
</reference>
<protein>
    <submittedName>
        <fullName evidence="2">Uncharacterized protein</fullName>
    </submittedName>
</protein>
<reference evidence="2" key="2">
    <citation type="submission" date="2010-02" db="EMBL/GenBank/DDBJ databases">
        <authorList>
            <person name="Genoscope - CEA"/>
        </authorList>
    </citation>
    <scope>NUCLEOTIDE SEQUENCE</scope>
    <source>
        <strain evidence="2">CFBP2957</strain>
        <plasmid evidence="2">RCFBPv3_mp</plasmid>
    </source>
</reference>
<geneLocation type="plasmid" evidence="2">
    <name>RCFBPv3_mp</name>
</geneLocation>
<feature type="region of interest" description="Disordered" evidence="1">
    <location>
        <begin position="15"/>
        <end position="42"/>
    </location>
</feature>
<dbReference type="EMBL" id="FP885907">
    <property type="protein sequence ID" value="CBJ53359.1"/>
    <property type="molecule type" value="Genomic_DNA"/>
</dbReference>